<dbReference type="Proteomes" id="UP001165960">
    <property type="component" value="Unassembled WGS sequence"/>
</dbReference>
<evidence type="ECO:0000313" key="2">
    <source>
        <dbReference type="Proteomes" id="UP001165960"/>
    </source>
</evidence>
<accession>A0ACC2SRZ2</accession>
<proteinExistence type="predicted"/>
<reference evidence="1" key="1">
    <citation type="submission" date="2022-04" db="EMBL/GenBank/DDBJ databases">
        <title>Genome of the entomopathogenic fungus Entomophthora muscae.</title>
        <authorList>
            <person name="Elya C."/>
            <person name="Lovett B.R."/>
            <person name="Lee E."/>
            <person name="Macias A.M."/>
            <person name="Hajek A.E."/>
            <person name="De Bivort B.L."/>
            <person name="Kasson M.T."/>
            <person name="De Fine Licht H.H."/>
            <person name="Stajich J.E."/>
        </authorList>
    </citation>
    <scope>NUCLEOTIDE SEQUENCE</scope>
    <source>
        <strain evidence="1">Berkeley</strain>
    </source>
</reference>
<keyword evidence="2" id="KW-1185">Reference proteome</keyword>
<organism evidence="1 2">
    <name type="scientific">Entomophthora muscae</name>
    <dbReference type="NCBI Taxonomy" id="34485"/>
    <lineage>
        <taxon>Eukaryota</taxon>
        <taxon>Fungi</taxon>
        <taxon>Fungi incertae sedis</taxon>
        <taxon>Zoopagomycota</taxon>
        <taxon>Entomophthoromycotina</taxon>
        <taxon>Entomophthoromycetes</taxon>
        <taxon>Entomophthorales</taxon>
        <taxon>Entomophthoraceae</taxon>
        <taxon>Entomophthora</taxon>
    </lineage>
</organism>
<dbReference type="EMBL" id="QTSX02004386">
    <property type="protein sequence ID" value="KAJ9065053.1"/>
    <property type="molecule type" value="Genomic_DNA"/>
</dbReference>
<protein>
    <submittedName>
        <fullName evidence="1">Uncharacterized protein</fullName>
    </submittedName>
</protein>
<evidence type="ECO:0000313" key="1">
    <source>
        <dbReference type="EMBL" id="KAJ9065053.1"/>
    </source>
</evidence>
<gene>
    <name evidence="1" type="ORF">DSO57_1023793</name>
</gene>
<sequence length="112" mass="12840">MLHSKALRFRFLGVVQKPKALQLISPNSKKTTHPILMQLFLLPPACRILFNIQVKILLCLAPQTILNNLPIRWESAYFCGLSYRTLVCHRNSEALFNTVAYCIHGMLLILTF</sequence>
<comment type="caution">
    <text evidence="1">The sequence shown here is derived from an EMBL/GenBank/DDBJ whole genome shotgun (WGS) entry which is preliminary data.</text>
</comment>
<name>A0ACC2SRZ2_9FUNG</name>